<dbReference type="Pfam" id="PF12138">
    <property type="entry name" value="Spherulin4"/>
    <property type="match status" value="1"/>
</dbReference>
<organism evidence="1 2">
    <name type="scientific">Asanoa ishikariensis</name>
    <dbReference type="NCBI Taxonomy" id="137265"/>
    <lineage>
        <taxon>Bacteria</taxon>
        <taxon>Bacillati</taxon>
        <taxon>Actinomycetota</taxon>
        <taxon>Actinomycetes</taxon>
        <taxon>Micromonosporales</taxon>
        <taxon>Micromonosporaceae</taxon>
        <taxon>Asanoa</taxon>
    </lineage>
</organism>
<dbReference type="STRING" id="137265.SAMN05421684_3889"/>
<evidence type="ECO:0000313" key="2">
    <source>
        <dbReference type="Proteomes" id="UP000199632"/>
    </source>
</evidence>
<dbReference type="AlphaFoldDB" id="A0A1H3RLJ8"/>
<sequence>MIELPRRVPGASTAGPAPTRLVPLYVHPHEDPQAWDPDALVGTTVVVNVQDGPGAVPDESYLSATARLARDGVPMLGYVDLGYSARPIADILDDVDRWSAYPMSGVFLDRCPTGAFGMGPVALAVRVARRAGLFATVLNPGTPPEPVYRDLGVPICVFEGAWDNYQDWTGEGSLPGDGHLIHSVPPWQLEHARRVMAWRGAGFGLVTDRWPPSPWQGLPSDSPRPLAVVPG</sequence>
<dbReference type="RefSeq" id="WP_090794144.1">
    <property type="nucleotide sequence ID" value="NZ_BOND01000021.1"/>
</dbReference>
<dbReference type="OrthoDB" id="508445at2"/>
<accession>A0A1H3RLJ8</accession>
<dbReference type="Proteomes" id="UP000199632">
    <property type="component" value="Unassembled WGS sequence"/>
</dbReference>
<dbReference type="PANTHER" id="PTHR35040">
    <property type="match status" value="1"/>
</dbReference>
<dbReference type="InterPro" id="IPR021986">
    <property type="entry name" value="Spherulin4"/>
</dbReference>
<proteinExistence type="predicted"/>
<name>A0A1H3RLJ8_9ACTN</name>
<gene>
    <name evidence="1" type="ORF">SAMN05421684_3889</name>
</gene>
<dbReference type="PANTHER" id="PTHR35040:SF9">
    <property type="entry name" value="4-LIKE CELL SURFACE PROTEIN, PUTATIVE (AFU_ORTHOLOGUE AFUA_4G14080)-RELATED"/>
    <property type="match status" value="1"/>
</dbReference>
<protein>
    <submittedName>
        <fullName evidence="1">Spherulation-specific family 4</fullName>
    </submittedName>
</protein>
<evidence type="ECO:0000313" key="1">
    <source>
        <dbReference type="EMBL" id="SDZ25799.1"/>
    </source>
</evidence>
<keyword evidence="2" id="KW-1185">Reference proteome</keyword>
<reference evidence="2" key="1">
    <citation type="submission" date="2016-10" db="EMBL/GenBank/DDBJ databases">
        <authorList>
            <person name="Varghese N."/>
            <person name="Submissions S."/>
        </authorList>
    </citation>
    <scope>NUCLEOTIDE SEQUENCE [LARGE SCALE GENOMIC DNA]</scope>
    <source>
        <strain evidence="2">DSM 44718</strain>
    </source>
</reference>
<dbReference type="EMBL" id="FNQB01000002">
    <property type="protein sequence ID" value="SDZ25799.1"/>
    <property type="molecule type" value="Genomic_DNA"/>
</dbReference>